<gene>
    <name evidence="2" type="ORF">HUE88_10340</name>
</gene>
<evidence type="ECO:0008006" key="4">
    <source>
        <dbReference type="Google" id="ProtNLM"/>
    </source>
</evidence>
<keyword evidence="3" id="KW-1185">Reference proteome</keyword>
<proteinExistence type="predicted"/>
<reference evidence="2 3" key="1">
    <citation type="submission" date="2020-05" db="EMBL/GenBank/DDBJ databases">
        <title>Sulfurimonas marisnigri, sp. nov., and Sulfurimonas baltica, sp. nov., manganese oxide reducing chemolithoautotrophs of the class Epsilonproteobacteria isolated from the pelagic redoxclines of the Black and Baltic Seas and emended description of the genus Sulfurimonas.</title>
        <authorList>
            <person name="Henkel J.V."/>
            <person name="Laudan C."/>
            <person name="Werner J."/>
            <person name="Neu T."/>
            <person name="Plewe S."/>
            <person name="Sproer C."/>
            <person name="Bunk B."/>
            <person name="Schulz-Vogt H.N."/>
        </authorList>
    </citation>
    <scope>NUCLEOTIDE SEQUENCE [LARGE SCALE GENOMIC DNA]</scope>
    <source>
        <strain evidence="2 3">GD2</strain>
    </source>
</reference>
<dbReference type="KEGG" id="sbal:HUE88_10340"/>
<organism evidence="2 3">
    <name type="scientific">Candidatus Sulfurimonas baltica</name>
    <dbReference type="NCBI Taxonomy" id="2740404"/>
    <lineage>
        <taxon>Bacteria</taxon>
        <taxon>Pseudomonadati</taxon>
        <taxon>Campylobacterota</taxon>
        <taxon>Epsilonproteobacteria</taxon>
        <taxon>Campylobacterales</taxon>
        <taxon>Sulfurimonadaceae</taxon>
        <taxon>Sulfurimonas</taxon>
    </lineage>
</organism>
<dbReference type="AlphaFoldDB" id="A0A7S7RMG0"/>
<evidence type="ECO:0000313" key="3">
    <source>
        <dbReference type="Proteomes" id="UP000593994"/>
    </source>
</evidence>
<dbReference type="RefSeq" id="WP_194368762.1">
    <property type="nucleotide sequence ID" value="NZ_CP054492.1"/>
</dbReference>
<evidence type="ECO:0000256" key="1">
    <source>
        <dbReference type="SAM" id="Coils"/>
    </source>
</evidence>
<sequence>MNNQTNLQLLNEKVSDILHKYHSLKGENEKFRIELVTLKAESEIKSQEIERLIEQNSLKDLEIEEIVDKIESILG</sequence>
<keyword evidence="1" id="KW-0175">Coiled coil</keyword>
<accession>A0A7S7RMG0</accession>
<evidence type="ECO:0000313" key="2">
    <source>
        <dbReference type="EMBL" id="QOY51509.1"/>
    </source>
</evidence>
<dbReference type="Proteomes" id="UP000593994">
    <property type="component" value="Chromosome"/>
</dbReference>
<dbReference type="EMBL" id="CP054492">
    <property type="protein sequence ID" value="QOY51509.1"/>
    <property type="molecule type" value="Genomic_DNA"/>
</dbReference>
<name>A0A7S7RMG0_9BACT</name>
<protein>
    <recommendedName>
        <fullName evidence="4">DUF904 domain-containing protein</fullName>
    </recommendedName>
</protein>
<feature type="coiled-coil region" evidence="1">
    <location>
        <begin position="21"/>
        <end position="55"/>
    </location>
</feature>